<dbReference type="InterPro" id="IPR003593">
    <property type="entry name" value="AAA+_ATPase"/>
</dbReference>
<keyword evidence="6" id="KW-0150">Chloroplast</keyword>
<dbReference type="PROSITE" id="PS50893">
    <property type="entry name" value="ABC_TRANSPORTER_2"/>
    <property type="match status" value="1"/>
</dbReference>
<dbReference type="GO" id="GO:0005524">
    <property type="term" value="F:ATP binding"/>
    <property type="evidence" value="ECO:0007669"/>
    <property type="project" value="UniProtKB-KW"/>
</dbReference>
<dbReference type="GO" id="GO:0016887">
    <property type="term" value="F:ATP hydrolysis activity"/>
    <property type="evidence" value="ECO:0007669"/>
    <property type="project" value="InterPro"/>
</dbReference>
<dbReference type="SMART" id="SM00382">
    <property type="entry name" value="AAA"/>
    <property type="match status" value="1"/>
</dbReference>
<dbReference type="Gene3D" id="3.40.50.300">
    <property type="entry name" value="P-loop containing nucleotide triphosphate hydrolases"/>
    <property type="match status" value="1"/>
</dbReference>
<gene>
    <name evidence="6" type="primary">cysA</name>
</gene>
<evidence type="ECO:0000256" key="1">
    <source>
        <dbReference type="ARBA" id="ARBA00022448"/>
    </source>
</evidence>
<dbReference type="EMBL" id="MH591102">
    <property type="protein sequence ID" value="AYC64743.1"/>
    <property type="molecule type" value="Genomic_DNA"/>
</dbReference>
<dbReference type="InterPro" id="IPR027417">
    <property type="entry name" value="P-loop_NTPase"/>
</dbReference>
<keyword evidence="2" id="KW-0547">Nucleotide-binding</keyword>
<evidence type="ECO:0000313" key="6">
    <source>
        <dbReference type="EMBL" id="AYC64743.1"/>
    </source>
</evidence>
<keyword evidence="4" id="KW-0764">Sulfate transport</keyword>
<reference evidence="6" key="2">
    <citation type="journal article" date="2019" name="Mol. Phylogenet. Evol.">
        <title>Reassessment of the classification of bryopsidales (chlorophyta) based on chloroplast phylogenomic analyses.</title>
        <authorList>
            <person name="Cremen M.C."/>
            <person name="Leliaert F."/>
            <person name="West J."/>
            <person name="Lam D.W."/>
            <person name="Shimada S."/>
            <person name="Lopez-Bautista J.M."/>
            <person name="Verbruggen H."/>
        </authorList>
    </citation>
    <scope>NUCLEOTIDE SEQUENCE</scope>
</reference>
<accession>A0A386AZA2</accession>
<protein>
    <submittedName>
        <fullName evidence="6">Sulfate ABC transporter ATP-binding subunit</fullName>
    </submittedName>
</protein>
<keyword evidence="6" id="KW-0934">Plastid</keyword>
<evidence type="ECO:0000256" key="2">
    <source>
        <dbReference type="ARBA" id="ARBA00022741"/>
    </source>
</evidence>
<dbReference type="InterPro" id="IPR017871">
    <property type="entry name" value="ABC_transporter-like_CS"/>
</dbReference>
<dbReference type="InterPro" id="IPR050093">
    <property type="entry name" value="ABC_SmlMolc_Importer"/>
</dbReference>
<dbReference type="SUPFAM" id="SSF52540">
    <property type="entry name" value="P-loop containing nucleoside triphosphate hydrolases"/>
    <property type="match status" value="1"/>
</dbReference>
<organism evidence="6">
    <name type="scientific">Boodleopsis sp. FL1161</name>
    <dbReference type="NCBI Taxonomy" id="2364084"/>
    <lineage>
        <taxon>Eukaryota</taxon>
        <taxon>Viridiplantae</taxon>
        <taxon>Chlorophyta</taxon>
        <taxon>core chlorophytes</taxon>
        <taxon>Ulvophyceae</taxon>
        <taxon>TCBD clade</taxon>
        <taxon>Bryopsidales</taxon>
        <taxon>Halimedineae</taxon>
        <taxon>Halimedaceae</taxon>
        <taxon>Rhipileae</taxon>
        <taxon>Boodleopsis</taxon>
    </lineage>
</organism>
<sequence>MNILIENVSKNYEGFFSLSNINLEIITGKLVTLIGPSGSGKSTLLRLIAGFEKPDYGRIWLNGKNSNFLPIQNRKISFVFQDYTLFPKMTIFENIAFGLKIKKKPLKLINSKVNELLHIIQLEKLSTFYPHQLSGGQKQRVAFARAIAPEPKILLLDEPFSALDLKTRKNFQNWLQNIQTKIPVTTLLVTHDLQEAMKISDEIAFFRKGRIEQFGDPKEIYNYPATNFIKTFLNFNF</sequence>
<name>A0A386AZA2_9CHLO</name>
<evidence type="ECO:0000259" key="5">
    <source>
        <dbReference type="PROSITE" id="PS50893"/>
    </source>
</evidence>
<proteinExistence type="predicted"/>
<reference evidence="6" key="1">
    <citation type="submission" date="2018-07" db="EMBL/GenBank/DDBJ databases">
        <authorList>
            <person name="Quirk P.G."/>
            <person name="Krulwich T.A."/>
        </authorList>
    </citation>
    <scope>NUCLEOTIDE SEQUENCE</scope>
</reference>
<dbReference type="AlphaFoldDB" id="A0A386AZA2"/>
<dbReference type="PANTHER" id="PTHR42781:SF4">
    <property type="entry name" value="SPERMIDINE_PUTRESCINE IMPORT ATP-BINDING PROTEIN POTA"/>
    <property type="match status" value="1"/>
</dbReference>
<evidence type="ECO:0000256" key="3">
    <source>
        <dbReference type="ARBA" id="ARBA00022840"/>
    </source>
</evidence>
<dbReference type="PANTHER" id="PTHR42781">
    <property type="entry name" value="SPERMIDINE/PUTRESCINE IMPORT ATP-BINDING PROTEIN POTA"/>
    <property type="match status" value="1"/>
</dbReference>
<feature type="domain" description="ABC transporter" evidence="5">
    <location>
        <begin position="3"/>
        <end position="233"/>
    </location>
</feature>
<keyword evidence="3 6" id="KW-0067">ATP-binding</keyword>
<dbReference type="InterPro" id="IPR003439">
    <property type="entry name" value="ABC_transporter-like_ATP-bd"/>
</dbReference>
<keyword evidence="1" id="KW-0813">Transport</keyword>
<evidence type="ECO:0000256" key="4">
    <source>
        <dbReference type="ARBA" id="ARBA00023032"/>
    </source>
</evidence>
<geneLocation type="chloroplast" evidence="6"/>
<dbReference type="Pfam" id="PF00005">
    <property type="entry name" value="ABC_tran"/>
    <property type="match status" value="1"/>
</dbReference>
<dbReference type="FunFam" id="3.40.50.300:FF:000425">
    <property type="entry name" value="Probable ABC transporter, ATP-binding subunit"/>
    <property type="match status" value="1"/>
</dbReference>
<dbReference type="PROSITE" id="PS00211">
    <property type="entry name" value="ABC_TRANSPORTER_1"/>
    <property type="match status" value="1"/>
</dbReference>